<accession>A2DGM4</accession>
<protein>
    <submittedName>
        <fullName evidence="2">Uncharacterized protein</fullName>
    </submittedName>
</protein>
<dbReference type="Proteomes" id="UP000001542">
    <property type="component" value="Unassembled WGS sequence"/>
</dbReference>
<reference evidence="2" key="1">
    <citation type="submission" date="2006-10" db="EMBL/GenBank/DDBJ databases">
        <authorList>
            <person name="Amadeo P."/>
            <person name="Zhao Q."/>
            <person name="Wortman J."/>
            <person name="Fraser-Liggett C."/>
            <person name="Carlton J."/>
        </authorList>
    </citation>
    <scope>NUCLEOTIDE SEQUENCE</scope>
    <source>
        <strain evidence="2">G3</strain>
    </source>
</reference>
<organism evidence="2 3">
    <name type="scientific">Trichomonas vaginalis (strain ATCC PRA-98 / G3)</name>
    <dbReference type="NCBI Taxonomy" id="412133"/>
    <lineage>
        <taxon>Eukaryota</taxon>
        <taxon>Metamonada</taxon>
        <taxon>Parabasalia</taxon>
        <taxon>Trichomonadida</taxon>
        <taxon>Trichomonadidae</taxon>
        <taxon>Trichomonas</taxon>
    </lineage>
</organism>
<dbReference type="InParanoid" id="A2DGM4"/>
<gene>
    <name evidence="2" type="ORF">TVAG_110230</name>
</gene>
<evidence type="ECO:0000313" key="2">
    <source>
        <dbReference type="EMBL" id="EAY20411.1"/>
    </source>
</evidence>
<keyword evidence="3" id="KW-1185">Reference proteome</keyword>
<name>A2DGM4_TRIV3</name>
<dbReference type="RefSeq" id="XP_001581397.1">
    <property type="nucleotide sequence ID" value="XM_001581347.1"/>
</dbReference>
<dbReference type="AlphaFoldDB" id="A2DGM4"/>
<evidence type="ECO:0000256" key="1">
    <source>
        <dbReference type="SAM" id="MobiDB-lite"/>
    </source>
</evidence>
<proteinExistence type="predicted"/>
<dbReference type="VEuPathDB" id="TrichDB:TVAG_110230"/>
<dbReference type="KEGG" id="tva:5465948"/>
<reference evidence="2" key="2">
    <citation type="journal article" date="2007" name="Science">
        <title>Draft genome sequence of the sexually transmitted pathogen Trichomonas vaginalis.</title>
        <authorList>
            <person name="Carlton J.M."/>
            <person name="Hirt R.P."/>
            <person name="Silva J.C."/>
            <person name="Delcher A.L."/>
            <person name="Schatz M."/>
            <person name="Zhao Q."/>
            <person name="Wortman J.R."/>
            <person name="Bidwell S.L."/>
            <person name="Alsmark U.C.M."/>
            <person name="Besteiro S."/>
            <person name="Sicheritz-Ponten T."/>
            <person name="Noel C.J."/>
            <person name="Dacks J.B."/>
            <person name="Foster P.G."/>
            <person name="Simillion C."/>
            <person name="Van de Peer Y."/>
            <person name="Miranda-Saavedra D."/>
            <person name="Barton G.J."/>
            <person name="Westrop G.D."/>
            <person name="Mueller S."/>
            <person name="Dessi D."/>
            <person name="Fiori P.L."/>
            <person name="Ren Q."/>
            <person name="Paulsen I."/>
            <person name="Zhang H."/>
            <person name="Bastida-Corcuera F.D."/>
            <person name="Simoes-Barbosa A."/>
            <person name="Brown M.T."/>
            <person name="Hayes R.D."/>
            <person name="Mukherjee M."/>
            <person name="Okumura C.Y."/>
            <person name="Schneider R."/>
            <person name="Smith A.J."/>
            <person name="Vanacova S."/>
            <person name="Villalvazo M."/>
            <person name="Haas B.J."/>
            <person name="Pertea M."/>
            <person name="Feldblyum T.V."/>
            <person name="Utterback T.R."/>
            <person name="Shu C.L."/>
            <person name="Osoegawa K."/>
            <person name="de Jong P.J."/>
            <person name="Hrdy I."/>
            <person name="Horvathova L."/>
            <person name="Zubacova Z."/>
            <person name="Dolezal P."/>
            <person name="Malik S.B."/>
            <person name="Logsdon J.M. Jr."/>
            <person name="Henze K."/>
            <person name="Gupta A."/>
            <person name="Wang C.C."/>
            <person name="Dunne R.L."/>
            <person name="Upcroft J.A."/>
            <person name="Upcroft P."/>
            <person name="White O."/>
            <person name="Salzberg S.L."/>
            <person name="Tang P."/>
            <person name="Chiu C.-H."/>
            <person name="Lee Y.-S."/>
            <person name="Embley T.M."/>
            <person name="Coombs G.H."/>
            <person name="Mottram J.C."/>
            <person name="Tachezy J."/>
            <person name="Fraser-Liggett C.M."/>
            <person name="Johnson P.J."/>
        </authorList>
    </citation>
    <scope>NUCLEOTIDE SEQUENCE [LARGE SCALE GENOMIC DNA]</scope>
    <source>
        <strain evidence="2">G3</strain>
    </source>
</reference>
<feature type="region of interest" description="Disordered" evidence="1">
    <location>
        <begin position="484"/>
        <end position="526"/>
    </location>
</feature>
<dbReference type="OrthoDB" id="10592242at2759"/>
<sequence length="526" mass="59762">MTSSMGEAFRWWNGVVSTLPPQNRPPKCTVPQATTCVFTKILPILAKNVIPKNSDQEYWNSLRVFVATFLCTDNVPDPLTEFSDFLAFLYDHRKILRPESSSDCLQFFTHMTLMFSPHSLVYDAPYLCGDPNIYLQSILYLKDTSHPFWTQILTGTYEIDTLFNMYQSFHVPSGNTSGKGSWEFRLKVAEIVYELTLASLCGNPNAEEYLQTFNTNTIAIIKEAPQDVALCMSRLYIGMMKRLMFTVQETELEEFAFQLLNAVVKKEITYNYVIRFFLTIRPKILRGFKMIKVVSMVGVNSTHDIENLCDLATVAGPAPVIVCLGWNMFQSKVWHRSCFSAILQLANQYDSDTDLREWLIHFIKLLFMFVSLTVLRGKYEQRAVLICESLARLMHGGLPWVRRTVMVSAASAWASGSTPPYFEQFFTIVRETDPKYAEEYNMLLMMDIDMKFFPFDGNTLKLVNILPQKQKVTKLVKIPKTSTRAKTLKGGTKAKKGKKKGGTKSGKTLTNGVAAPKKFSGPKTIA</sequence>
<dbReference type="EMBL" id="DS113198">
    <property type="protein sequence ID" value="EAY20411.1"/>
    <property type="molecule type" value="Genomic_DNA"/>
</dbReference>
<feature type="compositionally biased region" description="Basic residues" evidence="1">
    <location>
        <begin position="492"/>
        <end position="502"/>
    </location>
</feature>
<dbReference type="VEuPathDB" id="TrichDB:TVAGG3_0997890"/>
<evidence type="ECO:0000313" key="3">
    <source>
        <dbReference type="Proteomes" id="UP000001542"/>
    </source>
</evidence>